<dbReference type="Pfam" id="PF00481">
    <property type="entry name" value="PP2C"/>
    <property type="match status" value="1"/>
</dbReference>
<dbReference type="SUPFAM" id="SSF56112">
    <property type="entry name" value="Protein kinase-like (PK-like)"/>
    <property type="match status" value="1"/>
</dbReference>
<keyword evidence="2" id="KW-0808">Transferase</keyword>
<evidence type="ECO:0000256" key="2">
    <source>
        <dbReference type="ARBA" id="ARBA00022679"/>
    </source>
</evidence>
<dbReference type="InterPro" id="IPR011009">
    <property type="entry name" value="Kinase-like_dom_sf"/>
</dbReference>
<evidence type="ECO:0008006" key="11">
    <source>
        <dbReference type="Google" id="ProtNLM"/>
    </source>
</evidence>
<organism evidence="9 10">
    <name type="scientific">Sphagnum jensenii</name>
    <dbReference type="NCBI Taxonomy" id="128206"/>
    <lineage>
        <taxon>Eukaryota</taxon>
        <taxon>Viridiplantae</taxon>
        <taxon>Streptophyta</taxon>
        <taxon>Embryophyta</taxon>
        <taxon>Bryophyta</taxon>
        <taxon>Sphagnophytina</taxon>
        <taxon>Sphagnopsida</taxon>
        <taxon>Sphagnales</taxon>
        <taxon>Sphagnaceae</taxon>
        <taxon>Sphagnum</taxon>
    </lineage>
</organism>
<dbReference type="PANTHER" id="PTHR47992">
    <property type="entry name" value="PROTEIN PHOSPHATASE"/>
    <property type="match status" value="1"/>
</dbReference>
<dbReference type="InterPro" id="IPR001932">
    <property type="entry name" value="PPM-type_phosphatase-like_dom"/>
</dbReference>
<dbReference type="Pfam" id="PF00069">
    <property type="entry name" value="Pkinase"/>
    <property type="match status" value="1"/>
</dbReference>
<dbReference type="PROSITE" id="PS00108">
    <property type="entry name" value="PROTEIN_KINASE_ST"/>
    <property type="match status" value="1"/>
</dbReference>
<feature type="binding site" evidence="6">
    <location>
        <position position="257"/>
    </location>
    <ligand>
        <name>ATP</name>
        <dbReference type="ChEBI" id="CHEBI:30616"/>
    </ligand>
</feature>
<dbReference type="Gene3D" id="1.10.510.10">
    <property type="entry name" value="Transferase(Phosphotransferase) domain 1"/>
    <property type="match status" value="1"/>
</dbReference>
<keyword evidence="10" id="KW-1185">Reference proteome</keyword>
<dbReference type="SUPFAM" id="SSF81606">
    <property type="entry name" value="PP2C-like"/>
    <property type="match status" value="1"/>
</dbReference>
<accession>A0ABP0WWM8</accession>
<dbReference type="InterPro" id="IPR001245">
    <property type="entry name" value="Ser-Thr/Tyr_kinase_cat_dom"/>
</dbReference>
<keyword evidence="3 6" id="KW-0547">Nucleotide-binding</keyword>
<dbReference type="PROSITE" id="PS00107">
    <property type="entry name" value="PROTEIN_KINASE_ATP"/>
    <property type="match status" value="1"/>
</dbReference>
<dbReference type="InterPro" id="IPR015655">
    <property type="entry name" value="PP2C"/>
</dbReference>
<keyword evidence="4" id="KW-0418">Kinase</keyword>
<dbReference type="SMART" id="SM00220">
    <property type="entry name" value="S_TKc"/>
    <property type="match status" value="1"/>
</dbReference>
<feature type="domain" description="PPM-type phosphatase" evidence="8">
    <location>
        <begin position="511"/>
        <end position="732"/>
    </location>
</feature>
<dbReference type="CDD" id="cd00143">
    <property type="entry name" value="PP2Cc"/>
    <property type="match status" value="1"/>
</dbReference>
<reference evidence="9" key="1">
    <citation type="submission" date="2024-02" db="EMBL/GenBank/DDBJ databases">
        <authorList>
            <consortium name="ELIXIR-Norway"/>
            <consortium name="Elixir Norway"/>
        </authorList>
    </citation>
    <scope>NUCLEOTIDE SEQUENCE</scope>
</reference>
<evidence type="ECO:0000256" key="3">
    <source>
        <dbReference type="ARBA" id="ARBA00022741"/>
    </source>
</evidence>
<dbReference type="InterPro" id="IPR008271">
    <property type="entry name" value="Ser/Thr_kinase_AS"/>
</dbReference>
<evidence type="ECO:0000256" key="6">
    <source>
        <dbReference type="PROSITE-ProRule" id="PRU10141"/>
    </source>
</evidence>
<dbReference type="InterPro" id="IPR017441">
    <property type="entry name" value="Protein_kinase_ATP_BS"/>
</dbReference>
<dbReference type="InterPro" id="IPR036457">
    <property type="entry name" value="PPM-type-like_dom_sf"/>
</dbReference>
<dbReference type="Gene3D" id="3.60.40.10">
    <property type="entry name" value="PPM-type phosphatase domain"/>
    <property type="match status" value="2"/>
</dbReference>
<proteinExistence type="predicted"/>
<dbReference type="PROSITE" id="PS51746">
    <property type="entry name" value="PPM_2"/>
    <property type="match status" value="1"/>
</dbReference>
<evidence type="ECO:0000256" key="4">
    <source>
        <dbReference type="ARBA" id="ARBA00022777"/>
    </source>
</evidence>
<sequence>MELKEWMFSRQREVMFSCQRSLPRRIFSNVEAPRDRYKECQALARTISLQCEDVKFNKSLSRFLANKYLACLDDLEKCLSSNGVLLIDPDETVLAELWRILFCGQMLVKRWSDKDWWTSMITSSDSASVKELVLLHLREFHYCVKVLGAIASSEAFQGTFDVPPLWYSSLLTEVEEAYQHDILSLVSLLSSTNRYSRWNSSKNAQLARHLLGKVDLCGTSHFIGYNDVCILDESLIGEGSSGQVFKCEFLGLLAAAKVITTAATNSAVEKESLLFSTLRHPNIVQFIGYASQGIQHLIVSELMSMDLRKYLDEKNNNAGQGPPLPLLVAIDIMLQVAEAMKYLHGRGVMHRDLKSNNVLINVVEDVDEGISSSVQVKLTDFGLSKLKLHDPMFSTKMVVIFSEVLTGEKPFPHIDYNAEIFKSVSSGVRPSLPDEEYCPAYLSLISTLSALIRKCWDTEPKARPDFPQICQELVACKYMLKHSYPYMLKHAYLFHSPLSSNFHPLPYKLGTYGFSRLIRRMPCIEDFHQIMISEVCGQPIGLFGVFDGHNGSHAAKYVNNFWSSGSTACTAVLLRERLIIANVGDSRAVICKGGNAVALSTDHKPNRADERQRIEEAGGVLMCDHTSIVGDLVSSTANKWVAGAGRLSRAFGDSKFKPHKVIADPEIEEDTIEEGVDFLVLATAGLWNVVSNQEAVSMVQSIPDAKEAARFLKEEAFGRGSNDNITCVVVRFHHNA</sequence>
<dbReference type="PROSITE" id="PS50011">
    <property type="entry name" value="PROTEIN_KINASE_DOM"/>
    <property type="match status" value="1"/>
</dbReference>
<dbReference type="Pfam" id="PF07714">
    <property type="entry name" value="PK_Tyr_Ser-Thr"/>
    <property type="match status" value="1"/>
</dbReference>
<evidence type="ECO:0000256" key="5">
    <source>
        <dbReference type="ARBA" id="ARBA00022840"/>
    </source>
</evidence>
<evidence type="ECO:0000259" key="8">
    <source>
        <dbReference type="PROSITE" id="PS51746"/>
    </source>
</evidence>
<evidence type="ECO:0000313" key="10">
    <source>
        <dbReference type="Proteomes" id="UP001497444"/>
    </source>
</evidence>
<dbReference type="Proteomes" id="UP001497444">
    <property type="component" value="Chromosome 4"/>
</dbReference>
<protein>
    <recommendedName>
        <fullName evidence="11">Protein-serine/threonine phosphatase</fullName>
    </recommendedName>
</protein>
<evidence type="ECO:0000256" key="1">
    <source>
        <dbReference type="ARBA" id="ARBA00022527"/>
    </source>
</evidence>
<evidence type="ECO:0000259" key="7">
    <source>
        <dbReference type="PROSITE" id="PS50011"/>
    </source>
</evidence>
<evidence type="ECO:0000313" key="9">
    <source>
        <dbReference type="EMBL" id="CAK9271269.1"/>
    </source>
</evidence>
<dbReference type="SMART" id="SM00332">
    <property type="entry name" value="PP2Cc"/>
    <property type="match status" value="1"/>
</dbReference>
<name>A0ABP0WWM8_9BRYO</name>
<keyword evidence="5 6" id="KW-0067">ATP-binding</keyword>
<dbReference type="EMBL" id="OZ020099">
    <property type="protein sequence ID" value="CAK9271269.1"/>
    <property type="molecule type" value="Genomic_DNA"/>
</dbReference>
<gene>
    <name evidence="9" type="ORF">CSSPJE1EN1_LOCUS16747</name>
</gene>
<feature type="domain" description="Protein kinase" evidence="7">
    <location>
        <begin position="230"/>
        <end position="487"/>
    </location>
</feature>
<keyword evidence="1" id="KW-0723">Serine/threonine-protein kinase</keyword>
<dbReference type="InterPro" id="IPR000719">
    <property type="entry name" value="Prot_kinase_dom"/>
</dbReference>